<dbReference type="AlphaFoldDB" id="A0A1F5EJE9"/>
<evidence type="ECO:0000313" key="2">
    <source>
        <dbReference type="Proteomes" id="UP000179003"/>
    </source>
</evidence>
<name>A0A1F5EJE9_9BACT</name>
<sequence length="135" mass="15642">MNREKKRCFWVARERKKRSDKILIFSEKPVKQKGCWVGGDLSRFSVVTNSFQNLFTLKKGKCLFISIFLDTRPQGIFVWVLKDGLGTFVYSADPRVVSPKKISSKVILYFTGNTFDLKEGEILQMKIERLGIFSH</sequence>
<reference evidence="1 2" key="1">
    <citation type="journal article" date="2016" name="Nat. Commun.">
        <title>Thousands of microbial genomes shed light on interconnected biogeochemical processes in an aquifer system.</title>
        <authorList>
            <person name="Anantharaman K."/>
            <person name="Brown C.T."/>
            <person name="Hug L.A."/>
            <person name="Sharon I."/>
            <person name="Castelle C.J."/>
            <person name="Probst A.J."/>
            <person name="Thomas B.C."/>
            <person name="Singh A."/>
            <person name="Wilkins M.J."/>
            <person name="Karaoz U."/>
            <person name="Brodie E.L."/>
            <person name="Williams K.H."/>
            <person name="Hubbard S.S."/>
            <person name="Banfield J.F."/>
        </authorList>
    </citation>
    <scope>NUCLEOTIDE SEQUENCE [LARGE SCALE GENOMIC DNA]</scope>
</reference>
<organism evidence="1 2">
    <name type="scientific">Candidatus Campbellbacteria bacterium RIFOXYC2_FULL_35_25</name>
    <dbReference type="NCBI Taxonomy" id="1797582"/>
    <lineage>
        <taxon>Bacteria</taxon>
        <taxon>Candidatus Campbelliibacteriota</taxon>
    </lineage>
</organism>
<protein>
    <submittedName>
        <fullName evidence="1">Uncharacterized protein</fullName>
    </submittedName>
</protein>
<comment type="caution">
    <text evidence="1">The sequence shown here is derived from an EMBL/GenBank/DDBJ whole genome shotgun (WGS) entry which is preliminary data.</text>
</comment>
<accession>A0A1F5EJE9</accession>
<dbReference type="Proteomes" id="UP000179003">
    <property type="component" value="Unassembled WGS sequence"/>
</dbReference>
<gene>
    <name evidence="1" type="ORF">A2442_01085</name>
</gene>
<proteinExistence type="predicted"/>
<evidence type="ECO:0000313" key="1">
    <source>
        <dbReference type="EMBL" id="OGD67344.1"/>
    </source>
</evidence>
<dbReference type="EMBL" id="MFAE01000006">
    <property type="protein sequence ID" value="OGD67344.1"/>
    <property type="molecule type" value="Genomic_DNA"/>
</dbReference>